<dbReference type="Proteomes" id="UP000837857">
    <property type="component" value="Chromosome 4"/>
</dbReference>
<evidence type="ECO:0000313" key="3">
    <source>
        <dbReference type="Proteomes" id="UP000837857"/>
    </source>
</evidence>
<evidence type="ECO:0000256" key="1">
    <source>
        <dbReference type="SAM" id="MobiDB-lite"/>
    </source>
</evidence>
<evidence type="ECO:0000313" key="2">
    <source>
        <dbReference type="EMBL" id="CAH2067643.1"/>
    </source>
</evidence>
<sequence>MGCFELLDQHWPNVGSEVCIRTQYALRLGCSRLWRSGSETAPLPREPEADEQPEGRLVRPARLSPPPPCGSTKFHTRHTASNPRGCLR</sequence>
<organism evidence="2 3">
    <name type="scientific">Iphiclides podalirius</name>
    <name type="common">scarce swallowtail</name>
    <dbReference type="NCBI Taxonomy" id="110791"/>
    <lineage>
        <taxon>Eukaryota</taxon>
        <taxon>Metazoa</taxon>
        <taxon>Ecdysozoa</taxon>
        <taxon>Arthropoda</taxon>
        <taxon>Hexapoda</taxon>
        <taxon>Insecta</taxon>
        <taxon>Pterygota</taxon>
        <taxon>Neoptera</taxon>
        <taxon>Endopterygota</taxon>
        <taxon>Lepidoptera</taxon>
        <taxon>Glossata</taxon>
        <taxon>Ditrysia</taxon>
        <taxon>Papilionoidea</taxon>
        <taxon>Papilionidae</taxon>
        <taxon>Papilioninae</taxon>
        <taxon>Iphiclides</taxon>
    </lineage>
</organism>
<name>A0ABN8IX12_9NEOP</name>
<protein>
    <submittedName>
        <fullName evidence="2">Uncharacterized protein</fullName>
    </submittedName>
</protein>
<proteinExistence type="predicted"/>
<feature type="region of interest" description="Disordered" evidence="1">
    <location>
        <begin position="37"/>
        <end position="88"/>
    </location>
</feature>
<reference evidence="2" key="1">
    <citation type="submission" date="2022-03" db="EMBL/GenBank/DDBJ databases">
        <authorList>
            <person name="Martin H S."/>
        </authorList>
    </citation>
    <scope>NUCLEOTIDE SEQUENCE</scope>
</reference>
<keyword evidence="3" id="KW-1185">Reference proteome</keyword>
<feature type="non-terminal residue" evidence="2">
    <location>
        <position position="88"/>
    </location>
</feature>
<dbReference type="EMBL" id="OW152816">
    <property type="protein sequence ID" value="CAH2067643.1"/>
    <property type="molecule type" value="Genomic_DNA"/>
</dbReference>
<gene>
    <name evidence="2" type="ORF">IPOD504_LOCUS13972</name>
</gene>
<accession>A0ABN8IX12</accession>